<evidence type="ECO:0000313" key="1">
    <source>
        <dbReference type="EMBL" id="MFC3680976.1"/>
    </source>
</evidence>
<dbReference type="EMBL" id="JBHRYB010000013">
    <property type="protein sequence ID" value="MFC3680976.1"/>
    <property type="molecule type" value="Genomic_DNA"/>
</dbReference>
<dbReference type="Gene3D" id="3.40.190.170">
    <property type="entry name" value="Bacterial extracellular solute-binding protein, family 7"/>
    <property type="match status" value="1"/>
</dbReference>
<accession>A0ABV7VW68</accession>
<proteinExistence type="predicted"/>
<dbReference type="Proteomes" id="UP001595722">
    <property type="component" value="Unassembled WGS sequence"/>
</dbReference>
<sequence length="334" mass="37350">MKAMMLTLGLLGLLGSVVVSAKPLEKRTFCVFDPLGANGSLFSTAKDYATKALEWGYDFHLRPYTDEKIATDDFKAHQCDAVLLTGARARPFNKFASTVEAIGAIPSESVMRNLVHMLASPKAAKYMVEGNYEVAGIMPAGPIYLFLRDRSVDSVEEMSGKRIATIDYDEPSKRLVRHVGGSIVPSNSANFSGKFNNGSVDVAYAPALAYKPLELYKGMGEDGGVIRFNLAYLDFQLVVHKDRFDDQFGNQSRKTIAAAYDKVAEFIQRDTKDIPQKYWVELDPADVEKYNLMLRDVRLALREEGVYHPTMLTILRKLRCRENPTHAECVEKLE</sequence>
<name>A0ABV7VW68_9GAMM</name>
<keyword evidence="2" id="KW-1185">Reference proteome</keyword>
<reference evidence="2" key="1">
    <citation type="journal article" date="2019" name="Int. J. Syst. Evol. Microbiol.">
        <title>The Global Catalogue of Microorganisms (GCM) 10K type strain sequencing project: providing services to taxonomists for standard genome sequencing and annotation.</title>
        <authorList>
            <consortium name="The Broad Institute Genomics Platform"/>
            <consortium name="The Broad Institute Genome Sequencing Center for Infectious Disease"/>
            <person name="Wu L."/>
            <person name="Ma J."/>
        </authorList>
    </citation>
    <scope>NUCLEOTIDE SEQUENCE [LARGE SCALE GENOMIC DNA]</scope>
    <source>
        <strain evidence="2">KCTC 42424</strain>
    </source>
</reference>
<dbReference type="RefSeq" id="WP_376867091.1">
    <property type="nucleotide sequence ID" value="NZ_JBHRYB010000013.1"/>
</dbReference>
<gene>
    <name evidence="1" type="ORF">ACFOMG_12790</name>
</gene>
<dbReference type="Pfam" id="PF19582">
    <property type="entry name" value="AdeT1_2"/>
    <property type="match status" value="1"/>
</dbReference>
<dbReference type="InterPro" id="IPR038404">
    <property type="entry name" value="TRAP_DctP_sf"/>
</dbReference>
<evidence type="ECO:0000313" key="2">
    <source>
        <dbReference type="Proteomes" id="UP001595722"/>
    </source>
</evidence>
<comment type="caution">
    <text evidence="1">The sequence shown here is derived from an EMBL/GenBank/DDBJ whole genome shotgun (WGS) entry which is preliminary data.</text>
</comment>
<dbReference type="InterPro" id="IPR045758">
    <property type="entry name" value="AdeT1/2"/>
</dbReference>
<organism evidence="1 2">
    <name type="scientific">Bacterioplanoides pacificum</name>
    <dbReference type="NCBI Taxonomy" id="1171596"/>
    <lineage>
        <taxon>Bacteria</taxon>
        <taxon>Pseudomonadati</taxon>
        <taxon>Pseudomonadota</taxon>
        <taxon>Gammaproteobacteria</taxon>
        <taxon>Oceanospirillales</taxon>
        <taxon>Oceanospirillaceae</taxon>
        <taxon>Bacterioplanoides</taxon>
    </lineage>
</organism>
<protein>
    <submittedName>
        <fullName evidence="1">Solute-binding protein</fullName>
    </submittedName>
</protein>